<feature type="region of interest" description="Disordered" evidence="7">
    <location>
        <begin position="172"/>
        <end position="207"/>
    </location>
</feature>
<evidence type="ECO:0000256" key="4">
    <source>
        <dbReference type="ARBA" id="ARBA00022824"/>
    </source>
</evidence>
<evidence type="ECO:0000256" key="3">
    <source>
        <dbReference type="ARBA" id="ARBA00004370"/>
    </source>
</evidence>
<dbReference type="RefSeq" id="XP_017777779.1">
    <property type="nucleotide sequence ID" value="XM_017922290.1"/>
</dbReference>
<dbReference type="Proteomes" id="UP000695000">
    <property type="component" value="Unplaced"/>
</dbReference>
<feature type="compositionally biased region" description="Polar residues" evidence="7">
    <location>
        <begin position="175"/>
        <end position="205"/>
    </location>
</feature>
<keyword evidence="4" id="KW-0256">Endoplasmic reticulum</keyword>
<comment type="subcellular location">
    <subcellularLocation>
        <location evidence="2">Endoplasmic reticulum</location>
    </subcellularLocation>
    <subcellularLocation>
        <location evidence="3">Membrane</location>
    </subcellularLocation>
    <subcellularLocation>
        <location evidence="1">Mitochondrion</location>
    </subcellularLocation>
</comment>
<gene>
    <name evidence="9" type="primary">LOC108563574</name>
</gene>
<dbReference type="GeneID" id="108563574"/>
<name>A0ABM1MT79_NICVS</name>
<evidence type="ECO:0000256" key="6">
    <source>
        <dbReference type="ARBA" id="ARBA00023136"/>
    </source>
</evidence>
<evidence type="ECO:0000313" key="9">
    <source>
        <dbReference type="RefSeq" id="XP_017777779.1"/>
    </source>
</evidence>
<reference evidence="9" key="1">
    <citation type="submission" date="2025-08" db="UniProtKB">
        <authorList>
            <consortium name="RefSeq"/>
        </authorList>
    </citation>
    <scope>IDENTIFICATION</scope>
    <source>
        <tissue evidence="9">Whole Larva</tissue>
    </source>
</reference>
<accession>A0ABM1MT79</accession>
<evidence type="ECO:0000313" key="8">
    <source>
        <dbReference type="Proteomes" id="UP000695000"/>
    </source>
</evidence>
<dbReference type="PANTHER" id="PTHR48182:SF2">
    <property type="entry name" value="PROTEIN SERAC1"/>
    <property type="match status" value="1"/>
</dbReference>
<dbReference type="Gene3D" id="3.40.50.1820">
    <property type="entry name" value="alpha/beta hydrolase"/>
    <property type="match status" value="1"/>
</dbReference>
<dbReference type="SUPFAM" id="SSF53474">
    <property type="entry name" value="alpha/beta-Hydrolases"/>
    <property type="match status" value="1"/>
</dbReference>
<dbReference type="InterPro" id="IPR052374">
    <property type="entry name" value="SERAC1"/>
</dbReference>
<evidence type="ECO:0000256" key="5">
    <source>
        <dbReference type="ARBA" id="ARBA00023128"/>
    </source>
</evidence>
<evidence type="ECO:0000256" key="1">
    <source>
        <dbReference type="ARBA" id="ARBA00004173"/>
    </source>
</evidence>
<evidence type="ECO:0000256" key="2">
    <source>
        <dbReference type="ARBA" id="ARBA00004240"/>
    </source>
</evidence>
<dbReference type="PANTHER" id="PTHR48182">
    <property type="entry name" value="PROTEIN SERAC1"/>
    <property type="match status" value="1"/>
</dbReference>
<proteinExistence type="predicted"/>
<organism evidence="8 9">
    <name type="scientific">Nicrophorus vespilloides</name>
    <name type="common">Boreal carrion beetle</name>
    <dbReference type="NCBI Taxonomy" id="110193"/>
    <lineage>
        <taxon>Eukaryota</taxon>
        <taxon>Metazoa</taxon>
        <taxon>Ecdysozoa</taxon>
        <taxon>Arthropoda</taxon>
        <taxon>Hexapoda</taxon>
        <taxon>Insecta</taxon>
        <taxon>Pterygota</taxon>
        <taxon>Neoptera</taxon>
        <taxon>Endopterygota</taxon>
        <taxon>Coleoptera</taxon>
        <taxon>Polyphaga</taxon>
        <taxon>Staphyliniformia</taxon>
        <taxon>Silphidae</taxon>
        <taxon>Nicrophorinae</taxon>
        <taxon>Nicrophorus</taxon>
    </lineage>
</organism>
<dbReference type="InterPro" id="IPR029058">
    <property type="entry name" value="AB_hydrolase_fold"/>
</dbReference>
<keyword evidence="8" id="KW-1185">Reference proteome</keyword>
<keyword evidence="5" id="KW-0496">Mitochondrion</keyword>
<sequence>MEEDEPMYEAEDFMCDQVIISTEVDVDFKTYRSTITIPATKIRLAVALLTDSLLPTVVGAYYAYLRNQKSVLENVRRQILPAVWAVVANYLSRSLSSVQRGIIYPLTFVPIKSSGLEIECETDEEPPEKCVNCIVLSEPDGDIQADVIFIHGLHGSLGNTWKQGLWRHPKHKLSQNKAMGHSQSTGDLPEATTSTHKSLKRSVSGNPLVPPNKIAKRTIDDCIDNDFVVLKNEDVPVKQEYTPCWPQEWLPKDCPGIRVIALNYTTDTHLWRPVWIKKRKRTNMTERSKEMIEHLLNLGVGQNPIVWVGHSKGGLFVKQLIADSWDMKGQSGIGDLYQQTKGILFYSVPHRGSILADFNLPFLRKSIELTEIQRNCPFVLGLHERFLKVCKDETFNPEIFSFIETSFTLMTFIYLKIVAYESADPGIGSIRGVPLDHREICKPAGRDCFLYGQLVKLINSVLSDEMDYDKYSAMLTTLADLR</sequence>
<evidence type="ECO:0000256" key="7">
    <source>
        <dbReference type="SAM" id="MobiDB-lite"/>
    </source>
</evidence>
<protein>
    <submittedName>
        <fullName evidence="9">Uncharacterized protein LOC108563574</fullName>
    </submittedName>
</protein>
<keyword evidence="6" id="KW-0472">Membrane</keyword>